<dbReference type="SFLD" id="SFLDG00358">
    <property type="entry name" value="Main_(cytGST)"/>
    <property type="match status" value="1"/>
</dbReference>
<gene>
    <name evidence="4" type="ORF">BaRGS_00029294</name>
</gene>
<dbReference type="InterPro" id="IPR010987">
    <property type="entry name" value="Glutathione-S-Trfase_C-like"/>
</dbReference>
<evidence type="ECO:0000256" key="1">
    <source>
        <dbReference type="ARBA" id="ARBA00007409"/>
    </source>
</evidence>
<dbReference type="SUPFAM" id="SSF47616">
    <property type="entry name" value="GST C-terminal domain-like"/>
    <property type="match status" value="2"/>
</dbReference>
<dbReference type="Gene3D" id="1.20.1050.10">
    <property type="match status" value="2"/>
</dbReference>
<accession>A0ABD0JX05</accession>
<dbReference type="Pfam" id="PF13409">
    <property type="entry name" value="GST_N_2"/>
    <property type="match status" value="1"/>
</dbReference>
<evidence type="ECO:0000259" key="3">
    <source>
        <dbReference type="PROSITE" id="PS50405"/>
    </source>
</evidence>
<dbReference type="PROSITE" id="PS50404">
    <property type="entry name" value="GST_NTER"/>
    <property type="match status" value="1"/>
</dbReference>
<organism evidence="4 5">
    <name type="scientific">Batillaria attramentaria</name>
    <dbReference type="NCBI Taxonomy" id="370345"/>
    <lineage>
        <taxon>Eukaryota</taxon>
        <taxon>Metazoa</taxon>
        <taxon>Spiralia</taxon>
        <taxon>Lophotrochozoa</taxon>
        <taxon>Mollusca</taxon>
        <taxon>Gastropoda</taxon>
        <taxon>Caenogastropoda</taxon>
        <taxon>Sorbeoconcha</taxon>
        <taxon>Cerithioidea</taxon>
        <taxon>Batillariidae</taxon>
        <taxon>Batillaria</taxon>
    </lineage>
</organism>
<dbReference type="PANTHER" id="PTHR44051:SF8">
    <property type="entry name" value="GLUTATHIONE S-TRANSFERASE GSTA"/>
    <property type="match status" value="1"/>
</dbReference>
<feature type="domain" description="GST C-terminal" evidence="3">
    <location>
        <begin position="124"/>
        <end position="284"/>
    </location>
</feature>
<sequence length="604" mass="68285">MGVLMSVFAAIANWLTGKQNESRRNKFAVKDGITLFDNEMSPCARRVRMTLLEKGLTFSKVEVDLLKGDHLTTEFKKISPNKKVPAAAFQNVPGIEDCFVYESNVITELLDADVFGSKKLYPRDPWQRAKVKMWQDWELGLVDDFVPFVYQNMLTFVLAMMYPTKEAFLASLPTETPPSKREHWERTYDAQIASWEKLEQHAVSCYQNLIPLEAALEGRQFLVGDDYTTADLSVLPRLAMYNSVGLAIPGSYFPNIVAYIRRLGMRPSIVRSQSFFANLNAWLLSSVPGVLVKVSNWRSSRNVQRFDGLRVIDRALAESQTSSEFDVWREDVNKLALDGVLVADCPYSPNSWQLKLLLMDKGIKFSTSSLDAMDVVGRWAGSGGVTRVQHGQRCVVGIRAALDYLALTFGAGTDSSDYLPIDPLQRARAQCWQAWDQTLGYMELGPLIETDIISKVLVRRYEKDLLSLLELRSRPQYKTKFPVILQAFVCGLPPDSPCLQELKEQYSDVISAAQTAMTQRDNLRSLLTDRLRHLEDSLQGQQYLVAGCLTLADLLVFCRLAFFPFVGVKVSHDEYPNITRWMSKLATRSAFQQVVHNITTVCQC</sequence>
<dbReference type="InterPro" id="IPR004045">
    <property type="entry name" value="Glutathione_S-Trfase_N"/>
</dbReference>
<dbReference type="CDD" id="cd00299">
    <property type="entry name" value="GST_C_family"/>
    <property type="match status" value="1"/>
</dbReference>
<evidence type="ECO:0000313" key="5">
    <source>
        <dbReference type="Proteomes" id="UP001519460"/>
    </source>
</evidence>
<reference evidence="4 5" key="1">
    <citation type="journal article" date="2023" name="Sci. Data">
        <title>Genome assembly of the Korean intertidal mud-creeper Batillaria attramentaria.</title>
        <authorList>
            <person name="Patra A.K."/>
            <person name="Ho P.T."/>
            <person name="Jun S."/>
            <person name="Lee S.J."/>
            <person name="Kim Y."/>
            <person name="Won Y.J."/>
        </authorList>
    </citation>
    <scope>NUCLEOTIDE SEQUENCE [LARGE SCALE GENOMIC DNA]</scope>
    <source>
        <strain evidence="4">Wonlab-2016</strain>
    </source>
</reference>
<dbReference type="EMBL" id="JACVVK020000302">
    <property type="protein sequence ID" value="KAK7479478.1"/>
    <property type="molecule type" value="Genomic_DNA"/>
</dbReference>
<dbReference type="Gene3D" id="3.40.30.10">
    <property type="entry name" value="Glutaredoxin"/>
    <property type="match status" value="1"/>
</dbReference>
<name>A0ABD0JX05_9CAEN</name>
<feature type="domain" description="GST N-terminal" evidence="2">
    <location>
        <begin position="31"/>
        <end position="118"/>
    </location>
</feature>
<feature type="domain" description="GST C-terminal" evidence="3">
    <location>
        <begin position="422"/>
        <end position="604"/>
    </location>
</feature>
<dbReference type="AlphaFoldDB" id="A0ABD0JX05"/>
<protein>
    <recommendedName>
        <fullName evidence="6">Glutathione S-transferase</fullName>
    </recommendedName>
</protein>
<keyword evidence="5" id="KW-1185">Reference proteome</keyword>
<dbReference type="CDD" id="cd00570">
    <property type="entry name" value="GST_N_family"/>
    <property type="match status" value="1"/>
</dbReference>
<comment type="caution">
    <text evidence="4">The sequence shown here is derived from an EMBL/GenBank/DDBJ whole genome shotgun (WGS) entry which is preliminary data.</text>
</comment>
<dbReference type="InterPro" id="IPR036282">
    <property type="entry name" value="Glutathione-S-Trfase_C_sf"/>
</dbReference>
<dbReference type="InterPro" id="IPR036249">
    <property type="entry name" value="Thioredoxin-like_sf"/>
</dbReference>
<comment type="similarity">
    <text evidence="1">Belongs to the GST superfamily.</text>
</comment>
<dbReference type="InterPro" id="IPR004046">
    <property type="entry name" value="GST_C"/>
</dbReference>
<dbReference type="InterPro" id="IPR040079">
    <property type="entry name" value="Glutathione_S-Trfase"/>
</dbReference>
<dbReference type="SFLD" id="SFLDS00019">
    <property type="entry name" value="Glutathione_Transferase_(cytos"/>
    <property type="match status" value="1"/>
</dbReference>
<proteinExistence type="inferred from homology"/>
<evidence type="ECO:0008006" key="6">
    <source>
        <dbReference type="Google" id="ProtNLM"/>
    </source>
</evidence>
<dbReference type="Proteomes" id="UP001519460">
    <property type="component" value="Unassembled WGS sequence"/>
</dbReference>
<dbReference type="PANTHER" id="PTHR44051">
    <property type="entry name" value="GLUTATHIONE S-TRANSFERASE-RELATED"/>
    <property type="match status" value="1"/>
</dbReference>
<evidence type="ECO:0000313" key="4">
    <source>
        <dbReference type="EMBL" id="KAK7479478.1"/>
    </source>
</evidence>
<dbReference type="Pfam" id="PF00043">
    <property type="entry name" value="GST_C"/>
    <property type="match status" value="2"/>
</dbReference>
<evidence type="ECO:0000259" key="2">
    <source>
        <dbReference type="PROSITE" id="PS50404"/>
    </source>
</evidence>
<dbReference type="SUPFAM" id="SSF52833">
    <property type="entry name" value="Thioredoxin-like"/>
    <property type="match status" value="2"/>
</dbReference>
<dbReference type="PROSITE" id="PS50405">
    <property type="entry name" value="GST_CTER"/>
    <property type="match status" value="2"/>
</dbReference>